<gene>
    <name evidence="1" type="ORF">OO017_13580</name>
</gene>
<dbReference type="Gene3D" id="3.20.20.370">
    <property type="entry name" value="Glycoside hydrolase/deacetylase"/>
    <property type="match status" value="1"/>
</dbReference>
<dbReference type="EMBL" id="JAPFQO010000008">
    <property type="protein sequence ID" value="MCX2740983.1"/>
    <property type="molecule type" value="Genomic_DNA"/>
</dbReference>
<organism evidence="1 2">
    <name type="scientific">Pontibacter anaerobius</name>
    <dbReference type="NCBI Taxonomy" id="2993940"/>
    <lineage>
        <taxon>Bacteria</taxon>
        <taxon>Pseudomonadati</taxon>
        <taxon>Bacteroidota</taxon>
        <taxon>Cytophagia</taxon>
        <taxon>Cytophagales</taxon>
        <taxon>Hymenobacteraceae</taxon>
        <taxon>Pontibacter</taxon>
    </lineage>
</organism>
<dbReference type="Proteomes" id="UP001207228">
    <property type="component" value="Unassembled WGS sequence"/>
</dbReference>
<comment type="caution">
    <text evidence="1">The sequence shown here is derived from an EMBL/GenBank/DDBJ whole genome shotgun (WGS) entry which is preliminary data.</text>
</comment>
<dbReference type="InterPro" id="IPR011330">
    <property type="entry name" value="Glyco_hydro/deAcase_b/a-brl"/>
</dbReference>
<dbReference type="RefSeq" id="WP_266053058.1">
    <property type="nucleotide sequence ID" value="NZ_JAPFQO010000008.1"/>
</dbReference>
<name>A0ABT3RHY8_9BACT</name>
<reference evidence="1 2" key="1">
    <citation type="submission" date="2022-11" db="EMBL/GenBank/DDBJ databases">
        <title>The characterization of three novel Bacteroidetes species and genomic analysis of their roles in tidal elemental geochemical cycles.</title>
        <authorList>
            <person name="Ma K.-J."/>
        </authorList>
    </citation>
    <scope>NUCLEOTIDE SEQUENCE [LARGE SCALE GENOMIC DNA]</scope>
    <source>
        <strain evidence="1 2">M82</strain>
    </source>
</reference>
<evidence type="ECO:0000313" key="2">
    <source>
        <dbReference type="Proteomes" id="UP001207228"/>
    </source>
</evidence>
<dbReference type="SUPFAM" id="SSF88713">
    <property type="entry name" value="Glycoside hydrolase/deacetylase"/>
    <property type="match status" value="1"/>
</dbReference>
<proteinExistence type="predicted"/>
<evidence type="ECO:0000313" key="1">
    <source>
        <dbReference type="EMBL" id="MCX2740983.1"/>
    </source>
</evidence>
<sequence>MDIFITFDYELFFGENIGTAERCVILPTKRLIELSKELKAKFTFFVDVLYLIKLEEYSHVKQLDTELQEIKRQLQQLVMHGHDLQLHLHTHWINATYNGVWSLDYENYRIQNFSTEAVERIVHKSVSYLQTLTQRRVFAFRAGGWCLQPFDKLYSAFLKNGISLDSSVYHKGFNQTPTNLYDFRHSPNLDMWRFNNNPLKVEPQGDLIELPIASYVLSPLFYWKKLLLSKLLFGKEHVAGDGKGIPHNKIQIIRFLTTSTSTAVSCDGLKSFFLEKAFNQYKLGGRTNFVVIGHPKLLSSYAFTNLKSFISKATGDGHRFTSITEAFGPHINDSVISSSYRQ</sequence>
<evidence type="ECO:0008006" key="3">
    <source>
        <dbReference type="Google" id="ProtNLM"/>
    </source>
</evidence>
<accession>A0ABT3RHY8</accession>
<protein>
    <recommendedName>
        <fullName evidence="3">NodB homology domain-containing protein</fullName>
    </recommendedName>
</protein>
<keyword evidence="2" id="KW-1185">Reference proteome</keyword>